<feature type="transmembrane region" description="Helical" evidence="1">
    <location>
        <begin position="190"/>
        <end position="210"/>
    </location>
</feature>
<feature type="transmembrane region" description="Helical" evidence="1">
    <location>
        <begin position="163"/>
        <end position="184"/>
    </location>
</feature>
<feature type="transmembrane region" description="Helical" evidence="1">
    <location>
        <begin position="263"/>
        <end position="281"/>
    </location>
</feature>
<dbReference type="Proteomes" id="UP000248198">
    <property type="component" value="Unassembled WGS sequence"/>
</dbReference>
<keyword evidence="1" id="KW-0472">Membrane</keyword>
<reference evidence="2 3" key="1">
    <citation type="submission" date="2018-06" db="EMBL/GenBank/DDBJ databases">
        <title>Genomic Encyclopedia of Archaeal and Bacterial Type Strains, Phase II (KMG-II): from individual species to whole genera.</title>
        <authorList>
            <person name="Goeker M."/>
        </authorList>
    </citation>
    <scope>NUCLEOTIDE SEQUENCE [LARGE SCALE GENOMIC DNA]</scope>
    <source>
        <strain evidence="2 3">DSM 27372</strain>
    </source>
</reference>
<keyword evidence="1" id="KW-1133">Transmembrane helix</keyword>
<keyword evidence="3" id="KW-1185">Reference proteome</keyword>
<dbReference type="OrthoDB" id="660047at2"/>
<evidence type="ECO:0008006" key="4">
    <source>
        <dbReference type="Google" id="ProtNLM"/>
    </source>
</evidence>
<feature type="transmembrane region" description="Helical" evidence="1">
    <location>
        <begin position="48"/>
        <end position="71"/>
    </location>
</feature>
<feature type="transmembrane region" description="Helical" evidence="1">
    <location>
        <begin position="222"/>
        <end position="243"/>
    </location>
</feature>
<keyword evidence="1" id="KW-0812">Transmembrane</keyword>
<name>A0A318UHA4_9SPHI</name>
<feature type="transmembrane region" description="Helical" evidence="1">
    <location>
        <begin position="288"/>
        <end position="305"/>
    </location>
</feature>
<comment type="caution">
    <text evidence="2">The sequence shown here is derived from an EMBL/GenBank/DDBJ whole genome shotgun (WGS) entry which is preliminary data.</text>
</comment>
<evidence type="ECO:0000313" key="2">
    <source>
        <dbReference type="EMBL" id="PYF75836.1"/>
    </source>
</evidence>
<dbReference type="AlphaFoldDB" id="A0A318UHA4"/>
<gene>
    <name evidence="2" type="ORF">B0O44_102390</name>
</gene>
<feature type="transmembrane region" description="Helical" evidence="1">
    <location>
        <begin position="311"/>
        <end position="333"/>
    </location>
</feature>
<organism evidence="2 3">
    <name type="scientific">Pedobacter nutrimenti</name>
    <dbReference type="NCBI Taxonomy" id="1241337"/>
    <lineage>
        <taxon>Bacteria</taxon>
        <taxon>Pseudomonadati</taxon>
        <taxon>Bacteroidota</taxon>
        <taxon>Sphingobacteriia</taxon>
        <taxon>Sphingobacteriales</taxon>
        <taxon>Sphingobacteriaceae</taxon>
        <taxon>Pedobacter</taxon>
    </lineage>
</organism>
<dbReference type="RefSeq" id="WP_110828404.1">
    <property type="nucleotide sequence ID" value="NZ_QKLU01000002.1"/>
</dbReference>
<feature type="transmembrane region" description="Helical" evidence="1">
    <location>
        <begin position="112"/>
        <end position="130"/>
    </location>
</feature>
<sequence>MIVYQKTELEHLQILQETQQARQTGLLTAEEQQSIKQKYMALLYSPGVFTRIGLFILTCIISSAGSGMLALFLMEAHLLDSPAWVFFTAAAFYVALELMTRQSKHYKSGVDDALILIVTGTFLTALYWAVFENMHLGDVSGILLISALMFALCLYLTLRFSDMLMAAGSLIALLVFIFFMVYHAGRIGAMILPFVMILCTALIYFLLLRLELKLKAWYYENALIVAQIVVLIALYLSGNYFVVRSLNEALHHSAGVEPVVLPFGWFFWLWTICIPLLYIAYGLKRKNVVLLRTGLILVAAAAFTIRNYFHLMSMEALLCVAGAVLIAVAYAAIRYFKVPKHGITYEQTDEQHLMDHMRVEALIVAETFSQTPGPVADNTKFGGGDFGGGGASGNF</sequence>
<accession>A0A318UHA4</accession>
<feature type="transmembrane region" description="Helical" evidence="1">
    <location>
        <begin position="136"/>
        <end position="156"/>
    </location>
</feature>
<proteinExistence type="predicted"/>
<evidence type="ECO:0000256" key="1">
    <source>
        <dbReference type="SAM" id="Phobius"/>
    </source>
</evidence>
<evidence type="ECO:0000313" key="3">
    <source>
        <dbReference type="Proteomes" id="UP000248198"/>
    </source>
</evidence>
<feature type="transmembrane region" description="Helical" evidence="1">
    <location>
        <begin position="83"/>
        <end position="100"/>
    </location>
</feature>
<protein>
    <recommendedName>
        <fullName evidence="4">Membrane protein DUF2157</fullName>
    </recommendedName>
</protein>
<dbReference type="EMBL" id="QKLU01000002">
    <property type="protein sequence ID" value="PYF75836.1"/>
    <property type="molecule type" value="Genomic_DNA"/>
</dbReference>